<organism evidence="2 3">
    <name type="scientific">Zoogloea ramigera</name>
    <dbReference type="NCBI Taxonomy" id="350"/>
    <lineage>
        <taxon>Bacteria</taxon>
        <taxon>Pseudomonadati</taxon>
        <taxon>Pseudomonadota</taxon>
        <taxon>Betaproteobacteria</taxon>
        <taxon>Rhodocyclales</taxon>
        <taxon>Zoogloeaceae</taxon>
        <taxon>Zoogloea</taxon>
    </lineage>
</organism>
<feature type="region of interest" description="Disordered" evidence="1">
    <location>
        <begin position="1"/>
        <end position="32"/>
    </location>
</feature>
<feature type="compositionally biased region" description="Basic and acidic residues" evidence="1">
    <location>
        <begin position="23"/>
        <end position="32"/>
    </location>
</feature>
<evidence type="ECO:0000313" key="3">
    <source>
        <dbReference type="Proteomes" id="UP000318422"/>
    </source>
</evidence>
<proteinExistence type="predicted"/>
<name>A0A4Y4CVD1_ZOORA</name>
<dbReference type="AlphaFoldDB" id="A0A4Y4CVD1"/>
<comment type="caution">
    <text evidence="2">The sequence shown here is derived from an EMBL/GenBank/DDBJ whole genome shotgun (WGS) entry which is preliminary data.</text>
</comment>
<dbReference type="EMBL" id="BJNV01000056">
    <property type="protein sequence ID" value="GEC96895.1"/>
    <property type="molecule type" value="Genomic_DNA"/>
</dbReference>
<gene>
    <name evidence="2" type="ORF">ZRA01_29680</name>
</gene>
<feature type="compositionally biased region" description="Low complexity" evidence="1">
    <location>
        <begin position="1"/>
        <end position="19"/>
    </location>
</feature>
<dbReference type="RefSeq" id="WP_141353659.1">
    <property type="nucleotide sequence ID" value="NZ_BJNV01000056.1"/>
</dbReference>
<sequence>MSHSLAPAHHAAVASPALHARPRKLDTTEAADRLRVRPQTLRRALCLNGHYLGLRPTKLPNGRLLWDASAIEALTEGGAQ</sequence>
<protein>
    <recommendedName>
        <fullName evidence="4">DNA-binding protein</fullName>
    </recommendedName>
</protein>
<reference evidence="2 3" key="1">
    <citation type="submission" date="2019-06" db="EMBL/GenBank/DDBJ databases">
        <title>Whole genome shotgun sequence of Zoogloea ramigera NBRC 15342.</title>
        <authorList>
            <person name="Hosoyama A."/>
            <person name="Uohara A."/>
            <person name="Ohji S."/>
            <person name="Ichikawa N."/>
        </authorList>
    </citation>
    <scope>NUCLEOTIDE SEQUENCE [LARGE SCALE GENOMIC DNA]</scope>
    <source>
        <strain evidence="2 3">NBRC 15342</strain>
    </source>
</reference>
<accession>A0A4Y4CVD1</accession>
<dbReference type="OrthoDB" id="6615103at2"/>
<dbReference type="Proteomes" id="UP000318422">
    <property type="component" value="Unassembled WGS sequence"/>
</dbReference>
<evidence type="ECO:0000256" key="1">
    <source>
        <dbReference type="SAM" id="MobiDB-lite"/>
    </source>
</evidence>
<evidence type="ECO:0000313" key="2">
    <source>
        <dbReference type="EMBL" id="GEC96895.1"/>
    </source>
</evidence>
<keyword evidence="3" id="KW-1185">Reference proteome</keyword>
<evidence type="ECO:0008006" key="4">
    <source>
        <dbReference type="Google" id="ProtNLM"/>
    </source>
</evidence>